<comment type="subcellular location">
    <subcellularLocation>
        <location evidence="1">Cell inner membrane</location>
    </subcellularLocation>
</comment>
<evidence type="ECO:0000256" key="4">
    <source>
        <dbReference type="ARBA" id="ARBA00022679"/>
    </source>
</evidence>
<feature type="region of interest" description="Disordered" evidence="7">
    <location>
        <begin position="1"/>
        <end position="22"/>
    </location>
</feature>
<evidence type="ECO:0000256" key="1">
    <source>
        <dbReference type="ARBA" id="ARBA00004533"/>
    </source>
</evidence>
<reference evidence="8 9" key="1">
    <citation type="journal article" date="2018" name="Int. J. Syst. Evol. Microbiol.">
        <title>Mesosutterella multiformis gen. nov., sp. nov., a member of the family Sutterellaceae and Sutterella megalosphaeroides sp. nov., isolated from human faeces.</title>
        <authorList>
            <person name="Sakamoto M."/>
            <person name="Ikeyama N."/>
            <person name="Kunihiro T."/>
            <person name="Iino T."/>
            <person name="Yuki M."/>
            <person name="Ohkuma M."/>
        </authorList>
    </citation>
    <scope>NUCLEOTIDE SEQUENCE [LARGE SCALE GENOMIC DNA]</scope>
    <source>
        <strain evidence="8 9">6FBBBH3</strain>
    </source>
</reference>
<dbReference type="AlphaFoldDB" id="A0A2Z6ID13"/>
<evidence type="ECO:0000256" key="3">
    <source>
        <dbReference type="ARBA" id="ARBA00022519"/>
    </source>
</evidence>
<proteinExistence type="predicted"/>
<keyword evidence="3" id="KW-0997">Cell inner membrane</keyword>
<dbReference type="PANTHER" id="PTHR30606:SF9">
    <property type="entry name" value="LIPID A BIOSYNTHESIS LAUROYLTRANSFERASE"/>
    <property type="match status" value="1"/>
</dbReference>
<sequence>MNDDLPPNSNPDSNPDSKASDRPWWRLREKTSALGIRTLLACHRAFGRRPFRVLLAPVLLFYWCTSPDVRRASLGWLDRARPEARPAGHCEGLAHLARFAETILDKFAVQAGNDPDVELIVEGDEPFRNDPPNRGCIILTSHAGCQELLSREAGFHTEHPIVVLQHTHHAAEFNRLLKEAGARPPEVLFREVSGFSPALAMELDELVARGAYVVVAGDRTPIESDARKGTVRVPFFGELARFPTGGALLALLLKCPLRQMTCTRTASASGRRIAYRVRFDSIEEMPSASRTERAERLEGWVAKYAANLERELARSPYDWFNFYDFWKT</sequence>
<protein>
    <recommendedName>
        <fullName evidence="10">Acyltransferase</fullName>
    </recommendedName>
</protein>
<dbReference type="GO" id="GO:0009247">
    <property type="term" value="P:glycolipid biosynthetic process"/>
    <property type="evidence" value="ECO:0007669"/>
    <property type="project" value="UniProtKB-ARBA"/>
</dbReference>
<keyword evidence="4" id="KW-0808">Transferase</keyword>
<dbReference type="GO" id="GO:0016746">
    <property type="term" value="F:acyltransferase activity"/>
    <property type="evidence" value="ECO:0007669"/>
    <property type="project" value="UniProtKB-KW"/>
</dbReference>
<evidence type="ECO:0000313" key="8">
    <source>
        <dbReference type="EMBL" id="BBF22988.1"/>
    </source>
</evidence>
<evidence type="ECO:0000313" key="9">
    <source>
        <dbReference type="Proteomes" id="UP000271003"/>
    </source>
</evidence>
<keyword evidence="2" id="KW-1003">Cell membrane</keyword>
<organism evidence="8 9">
    <name type="scientific">Sutterella megalosphaeroides</name>
    <dbReference type="NCBI Taxonomy" id="2494234"/>
    <lineage>
        <taxon>Bacteria</taxon>
        <taxon>Pseudomonadati</taxon>
        <taxon>Pseudomonadota</taxon>
        <taxon>Betaproteobacteria</taxon>
        <taxon>Burkholderiales</taxon>
        <taxon>Sutterellaceae</taxon>
        <taxon>Sutterella</taxon>
    </lineage>
</organism>
<evidence type="ECO:0000256" key="2">
    <source>
        <dbReference type="ARBA" id="ARBA00022475"/>
    </source>
</evidence>
<gene>
    <name evidence="8" type="ORF">SUTMEG_08790</name>
</gene>
<keyword evidence="6" id="KW-0012">Acyltransferase</keyword>
<dbReference type="InterPro" id="IPR004960">
    <property type="entry name" value="LipA_acyltrans"/>
</dbReference>
<accession>A0A2Z6ID13</accession>
<keyword evidence="9" id="KW-1185">Reference proteome</keyword>
<dbReference type="KEGG" id="sutt:SUTMEG_08790"/>
<evidence type="ECO:0000256" key="7">
    <source>
        <dbReference type="SAM" id="MobiDB-lite"/>
    </source>
</evidence>
<dbReference type="Pfam" id="PF03279">
    <property type="entry name" value="Lip_A_acyltrans"/>
    <property type="match status" value="1"/>
</dbReference>
<evidence type="ECO:0000256" key="6">
    <source>
        <dbReference type="ARBA" id="ARBA00023315"/>
    </source>
</evidence>
<feature type="compositionally biased region" description="Low complexity" evidence="7">
    <location>
        <begin position="1"/>
        <end position="17"/>
    </location>
</feature>
<evidence type="ECO:0000256" key="5">
    <source>
        <dbReference type="ARBA" id="ARBA00023136"/>
    </source>
</evidence>
<evidence type="ECO:0008006" key="10">
    <source>
        <dbReference type="Google" id="ProtNLM"/>
    </source>
</evidence>
<dbReference type="PANTHER" id="PTHR30606">
    <property type="entry name" value="LIPID A BIOSYNTHESIS LAUROYL ACYLTRANSFERASE"/>
    <property type="match status" value="1"/>
</dbReference>
<dbReference type="Proteomes" id="UP000271003">
    <property type="component" value="Chromosome"/>
</dbReference>
<keyword evidence="5" id="KW-0472">Membrane</keyword>
<dbReference type="GO" id="GO:0005886">
    <property type="term" value="C:plasma membrane"/>
    <property type="evidence" value="ECO:0007669"/>
    <property type="project" value="UniProtKB-SubCell"/>
</dbReference>
<name>A0A2Z6ID13_9BURK</name>
<dbReference type="EMBL" id="AP018786">
    <property type="protein sequence ID" value="BBF22988.1"/>
    <property type="molecule type" value="Genomic_DNA"/>
</dbReference>